<comment type="caution">
    <text evidence="1">The sequence shown here is derived from an EMBL/GenBank/DDBJ whole genome shotgun (WGS) entry which is preliminary data.</text>
</comment>
<evidence type="ECO:0000313" key="2">
    <source>
        <dbReference type="Proteomes" id="UP000269945"/>
    </source>
</evidence>
<keyword evidence="2" id="KW-1185">Reference proteome</keyword>
<evidence type="ECO:0000313" key="1">
    <source>
        <dbReference type="EMBL" id="VCX30992.1"/>
    </source>
</evidence>
<proteinExistence type="predicted"/>
<organism evidence="1 2">
    <name type="scientific">Gulo gulo</name>
    <name type="common">Wolverine</name>
    <name type="synonym">Gluton</name>
    <dbReference type="NCBI Taxonomy" id="48420"/>
    <lineage>
        <taxon>Eukaryota</taxon>
        <taxon>Metazoa</taxon>
        <taxon>Chordata</taxon>
        <taxon>Craniata</taxon>
        <taxon>Vertebrata</taxon>
        <taxon>Euteleostomi</taxon>
        <taxon>Mammalia</taxon>
        <taxon>Eutheria</taxon>
        <taxon>Laurasiatheria</taxon>
        <taxon>Carnivora</taxon>
        <taxon>Caniformia</taxon>
        <taxon>Musteloidea</taxon>
        <taxon>Mustelidae</taxon>
        <taxon>Guloninae</taxon>
        <taxon>Gulo</taxon>
    </lineage>
</organism>
<sequence>MMLVPAPASKPAGTHRQLAAGMCQGWKAVCLPVPLPRSWMKSHRDVSTWRTVWSPWFWSPQSLLATRPCLPVRSCP</sequence>
<dbReference type="EMBL" id="CYRY02039962">
    <property type="protein sequence ID" value="VCX30992.1"/>
    <property type="molecule type" value="Genomic_DNA"/>
</dbReference>
<accession>A0A9X9Q5S0</accession>
<name>A0A9X9Q5S0_GULGU</name>
<reference evidence="1 2" key="1">
    <citation type="submission" date="2018-10" db="EMBL/GenBank/DDBJ databases">
        <authorList>
            <person name="Ekblom R."/>
            <person name="Jareborg N."/>
        </authorList>
    </citation>
    <scope>NUCLEOTIDE SEQUENCE [LARGE SCALE GENOMIC DNA]</scope>
    <source>
        <tissue evidence="1">Muscle</tissue>
    </source>
</reference>
<protein>
    <submittedName>
        <fullName evidence="1">Uncharacterized protein</fullName>
    </submittedName>
</protein>
<feature type="non-terminal residue" evidence="1">
    <location>
        <position position="1"/>
    </location>
</feature>
<dbReference type="Proteomes" id="UP000269945">
    <property type="component" value="Unassembled WGS sequence"/>
</dbReference>
<gene>
    <name evidence="1" type="ORF">BN2614_LOCUS12</name>
</gene>
<dbReference type="AlphaFoldDB" id="A0A9X9Q5S0"/>